<feature type="region of interest" description="Disordered" evidence="1">
    <location>
        <begin position="1"/>
        <end position="22"/>
    </location>
</feature>
<sequence>MDSNSTDNAMIGFAMDGNNQQNVPRQLPRAYRAQHHPDDWMPSSTPDLEKLAMIQNGLSDDLKLLDQQITMIVEYNEKHIADLDKNHKKNVSELRKEVDIKARWIKTLEKRMKALEKEHL</sequence>
<evidence type="ECO:0000256" key="1">
    <source>
        <dbReference type="SAM" id="MobiDB-lite"/>
    </source>
</evidence>
<dbReference type="InParanoid" id="G0P1L8"/>
<protein>
    <submittedName>
        <fullName evidence="2">Uncharacterized protein</fullName>
    </submittedName>
</protein>
<dbReference type="HOGENOM" id="CLU_2051707_0_0_1"/>
<gene>
    <name evidence="2" type="ORF">CAEBREN_10253</name>
</gene>
<proteinExistence type="predicted"/>
<organism evidence="3">
    <name type="scientific">Caenorhabditis brenneri</name>
    <name type="common">Nematode worm</name>
    <dbReference type="NCBI Taxonomy" id="135651"/>
    <lineage>
        <taxon>Eukaryota</taxon>
        <taxon>Metazoa</taxon>
        <taxon>Ecdysozoa</taxon>
        <taxon>Nematoda</taxon>
        <taxon>Chromadorea</taxon>
        <taxon>Rhabditida</taxon>
        <taxon>Rhabditina</taxon>
        <taxon>Rhabditomorpha</taxon>
        <taxon>Rhabditoidea</taxon>
        <taxon>Rhabditidae</taxon>
        <taxon>Peloderinae</taxon>
        <taxon>Caenorhabditis</taxon>
    </lineage>
</organism>
<keyword evidence="3" id="KW-1185">Reference proteome</keyword>
<name>G0P1L8_CAEBE</name>
<accession>G0P1L8</accession>
<dbReference type="Proteomes" id="UP000008068">
    <property type="component" value="Unassembled WGS sequence"/>
</dbReference>
<dbReference type="AlphaFoldDB" id="G0P1L8"/>
<reference evidence="3" key="1">
    <citation type="submission" date="2011-07" db="EMBL/GenBank/DDBJ databases">
        <authorList>
            <consortium name="Caenorhabditis brenneri Sequencing and Analysis Consortium"/>
            <person name="Wilson R.K."/>
        </authorList>
    </citation>
    <scope>NUCLEOTIDE SEQUENCE [LARGE SCALE GENOMIC DNA]</scope>
    <source>
        <strain evidence="3">PB2801</strain>
    </source>
</reference>
<evidence type="ECO:0000313" key="2">
    <source>
        <dbReference type="EMBL" id="EGT42402.1"/>
    </source>
</evidence>
<evidence type="ECO:0000313" key="3">
    <source>
        <dbReference type="Proteomes" id="UP000008068"/>
    </source>
</evidence>
<dbReference type="EMBL" id="GL380015">
    <property type="protein sequence ID" value="EGT42402.1"/>
    <property type="molecule type" value="Genomic_DNA"/>
</dbReference>